<gene>
    <name evidence="1" type="ORF">HCUR_00267</name>
</gene>
<reference evidence="1 2" key="1">
    <citation type="submission" date="2017-11" db="EMBL/GenBank/DDBJ databases">
        <title>Comparative genomic analysis of Holospora spp., intranuclear symbionts of paramecia.</title>
        <authorList>
            <person name="Garushyants S.K."/>
            <person name="Beliavskaya A."/>
            <person name="Malko D.B."/>
            <person name="Logacheva M.D."/>
            <person name="Rautian M.S."/>
            <person name="Gelfand M.S."/>
        </authorList>
    </citation>
    <scope>NUCLEOTIDE SEQUENCE [LARGE SCALE GENOMIC DNA]</scope>
    <source>
        <strain evidence="2">02AZ16</strain>
    </source>
</reference>
<evidence type="ECO:0000313" key="2">
    <source>
        <dbReference type="Proteomes" id="UP000239425"/>
    </source>
</evidence>
<keyword evidence="2" id="KW-1185">Reference proteome</keyword>
<name>A0A2S5RE50_9PROT</name>
<dbReference type="AlphaFoldDB" id="A0A2S5RE50"/>
<sequence length="58" mass="7147">MNEDEWDEWTAINTKNSTKLKTYLQWQYRDIQRTPEPGLFQDIKIEQRYYINRGCNGF</sequence>
<dbReference type="EMBL" id="PHHC01000064">
    <property type="protein sequence ID" value="PPE05619.1"/>
    <property type="molecule type" value="Genomic_DNA"/>
</dbReference>
<evidence type="ECO:0000313" key="1">
    <source>
        <dbReference type="EMBL" id="PPE05619.1"/>
    </source>
</evidence>
<accession>A0A2S5RE50</accession>
<protein>
    <submittedName>
        <fullName evidence="1">Uncharacterized protein</fullName>
    </submittedName>
</protein>
<dbReference type="Proteomes" id="UP000239425">
    <property type="component" value="Unassembled WGS sequence"/>
</dbReference>
<proteinExistence type="predicted"/>
<comment type="caution">
    <text evidence="1">The sequence shown here is derived from an EMBL/GenBank/DDBJ whole genome shotgun (WGS) entry which is preliminary data.</text>
</comment>
<organism evidence="1 2">
    <name type="scientific">Holospora curviuscula</name>
    <dbReference type="NCBI Taxonomy" id="1082868"/>
    <lineage>
        <taxon>Bacteria</taxon>
        <taxon>Pseudomonadati</taxon>
        <taxon>Pseudomonadota</taxon>
        <taxon>Alphaproteobacteria</taxon>
        <taxon>Holosporales</taxon>
        <taxon>Holosporaceae</taxon>
        <taxon>Holospora</taxon>
    </lineage>
</organism>